<gene>
    <name evidence="3" type="ORF">C3L33_01080</name>
</gene>
<feature type="region of interest" description="Disordered" evidence="1">
    <location>
        <begin position="464"/>
        <end position="486"/>
    </location>
</feature>
<evidence type="ECO:0000313" key="4">
    <source>
        <dbReference type="Proteomes" id="UP000428333"/>
    </source>
</evidence>
<comment type="caution">
    <text evidence="3">The sequence shown here is derived from an EMBL/GenBank/DDBJ whole genome shotgun (WGS) entry which is preliminary data.</text>
</comment>
<dbReference type="PANTHER" id="PTHR35752">
    <property type="entry name" value="G-PROTEIN COUPLED RECEPTOR"/>
    <property type="match status" value="1"/>
</dbReference>
<feature type="chain" id="PRO_5025629457" evidence="2">
    <location>
        <begin position="16"/>
        <end position="486"/>
    </location>
</feature>
<accession>A0A6A4MP63</accession>
<dbReference type="EMBL" id="QEFC01000064">
    <property type="protein sequence ID" value="KAE9467018.1"/>
    <property type="molecule type" value="Genomic_DNA"/>
</dbReference>
<organism evidence="3 4">
    <name type="scientific">Rhododendron williamsianum</name>
    <dbReference type="NCBI Taxonomy" id="262921"/>
    <lineage>
        <taxon>Eukaryota</taxon>
        <taxon>Viridiplantae</taxon>
        <taxon>Streptophyta</taxon>
        <taxon>Embryophyta</taxon>
        <taxon>Tracheophyta</taxon>
        <taxon>Spermatophyta</taxon>
        <taxon>Magnoliopsida</taxon>
        <taxon>eudicotyledons</taxon>
        <taxon>Gunneridae</taxon>
        <taxon>Pentapetalae</taxon>
        <taxon>asterids</taxon>
        <taxon>Ericales</taxon>
        <taxon>Ericaceae</taxon>
        <taxon>Ericoideae</taxon>
        <taxon>Rhodoreae</taxon>
        <taxon>Rhododendron</taxon>
    </lineage>
</organism>
<protein>
    <submittedName>
        <fullName evidence="3">Uncharacterized protein</fullName>
    </submittedName>
</protein>
<evidence type="ECO:0000256" key="2">
    <source>
        <dbReference type="SAM" id="SignalP"/>
    </source>
</evidence>
<dbReference type="PANTHER" id="PTHR35752:SF1">
    <property type="entry name" value="G-PROTEIN COUPLED RECEPTOR"/>
    <property type="match status" value="1"/>
</dbReference>
<proteinExistence type="predicted"/>
<evidence type="ECO:0000256" key="1">
    <source>
        <dbReference type="SAM" id="MobiDB-lite"/>
    </source>
</evidence>
<keyword evidence="2" id="KW-0732">Signal</keyword>
<feature type="signal peptide" evidence="2">
    <location>
        <begin position="1"/>
        <end position="15"/>
    </location>
</feature>
<name>A0A6A4MP63_9ERIC</name>
<keyword evidence="4" id="KW-1185">Reference proteome</keyword>
<reference evidence="3 4" key="1">
    <citation type="journal article" date="2019" name="Genome Biol. Evol.">
        <title>The Rhododendron genome and chromosomal organization provide insight into shared whole-genome duplications across the heath family (Ericaceae).</title>
        <authorList>
            <person name="Soza V.L."/>
            <person name="Lindsley D."/>
            <person name="Waalkes A."/>
            <person name="Ramage E."/>
            <person name="Patwardhan R.P."/>
            <person name="Burton J.N."/>
            <person name="Adey A."/>
            <person name="Kumar A."/>
            <person name="Qiu R."/>
            <person name="Shendure J."/>
            <person name="Hall B."/>
        </authorList>
    </citation>
    <scope>NUCLEOTIDE SEQUENCE [LARGE SCALE GENOMIC DNA]</scope>
    <source>
        <strain evidence="3">RSF 1966-606</strain>
    </source>
</reference>
<dbReference type="AlphaFoldDB" id="A0A6A4MP63"/>
<evidence type="ECO:0000313" key="3">
    <source>
        <dbReference type="EMBL" id="KAE9467018.1"/>
    </source>
</evidence>
<dbReference type="OrthoDB" id="1848995at2759"/>
<dbReference type="Proteomes" id="UP000428333">
    <property type="component" value="Linkage Group LG01"/>
</dbReference>
<sequence>MFPLLLSLLVHMVSLCSVFLSAVLLQICPTASIGVPGSNCYALDNSGHIYDFVSFSPALEILSSWIGQPFEYEGKDSDLVVRFCKDVESRSQTGYLDFGRFDKVNYFVAGSGHVNFVQLMVHSNWYNLIFIWSNSVYIQEFYNGDLINCEHSYDKMGRTAKVSGLDENTSKSDVSPFLWSLAEYEGVNIICGSCPKGECKGGLGCICNVTYESACSWCCIQKFGISYALCVIFAICMAVTQNAHCIIASRVLVELAIPCEKQGLRVFEGFTVGFHPRSWELVYNGMTQLGFEKSHHEFSFKTEQSQVALYMTAIASLSNLVQKPTVKVSPELGLEVSLSGSGATGSQPTTLSPTILMVAWRCEEARDTPYEVEITVPVVGYEPIQFTLTKMCAVPFSVEESPSVFPLTGLHGTCLLSAIVASSRGLDALPGMSILSACLETVSGGGHGYSRPGDMNSTYVNQASWERPPVSAQGTGRTSERKYGSI</sequence>
<feature type="non-terminal residue" evidence="3">
    <location>
        <position position="1"/>
    </location>
</feature>